<dbReference type="EMBL" id="GBRH01267981">
    <property type="protein sequence ID" value="JAD29914.1"/>
    <property type="molecule type" value="Transcribed_RNA"/>
</dbReference>
<proteinExistence type="predicted"/>
<keyword evidence="1" id="KW-1133">Transmembrane helix</keyword>
<evidence type="ECO:0000256" key="1">
    <source>
        <dbReference type="SAM" id="Phobius"/>
    </source>
</evidence>
<keyword evidence="1" id="KW-0812">Transmembrane</keyword>
<reference evidence="2" key="2">
    <citation type="journal article" date="2015" name="Data Brief">
        <title>Shoot transcriptome of the giant reed, Arundo donax.</title>
        <authorList>
            <person name="Barrero R.A."/>
            <person name="Guerrero F.D."/>
            <person name="Moolhuijzen P."/>
            <person name="Goolsby J.A."/>
            <person name="Tidwell J."/>
            <person name="Bellgard S.E."/>
            <person name="Bellgard M.I."/>
        </authorList>
    </citation>
    <scope>NUCLEOTIDE SEQUENCE</scope>
    <source>
        <tissue evidence="2">Shoot tissue taken approximately 20 cm above the soil surface</tissue>
    </source>
</reference>
<organism evidence="2">
    <name type="scientific">Arundo donax</name>
    <name type="common">Giant reed</name>
    <name type="synonym">Donax arundinaceus</name>
    <dbReference type="NCBI Taxonomy" id="35708"/>
    <lineage>
        <taxon>Eukaryota</taxon>
        <taxon>Viridiplantae</taxon>
        <taxon>Streptophyta</taxon>
        <taxon>Embryophyta</taxon>
        <taxon>Tracheophyta</taxon>
        <taxon>Spermatophyta</taxon>
        <taxon>Magnoliopsida</taxon>
        <taxon>Liliopsida</taxon>
        <taxon>Poales</taxon>
        <taxon>Poaceae</taxon>
        <taxon>PACMAD clade</taxon>
        <taxon>Arundinoideae</taxon>
        <taxon>Arundineae</taxon>
        <taxon>Arundo</taxon>
    </lineage>
</organism>
<protein>
    <submittedName>
        <fullName evidence="2">Uncharacterized protein</fullName>
    </submittedName>
</protein>
<accession>A0A0A8YSF9</accession>
<feature type="transmembrane region" description="Helical" evidence="1">
    <location>
        <begin position="6"/>
        <end position="26"/>
    </location>
</feature>
<reference evidence="2" key="1">
    <citation type="submission" date="2014-09" db="EMBL/GenBank/DDBJ databases">
        <authorList>
            <person name="Magalhaes I.L.F."/>
            <person name="Oliveira U."/>
            <person name="Santos F.R."/>
            <person name="Vidigal T.H.D.A."/>
            <person name="Brescovit A.D."/>
            <person name="Santos A.J."/>
        </authorList>
    </citation>
    <scope>NUCLEOTIDE SEQUENCE</scope>
    <source>
        <tissue evidence="2">Shoot tissue taken approximately 20 cm above the soil surface</tissue>
    </source>
</reference>
<evidence type="ECO:0000313" key="2">
    <source>
        <dbReference type="EMBL" id="JAD29914.1"/>
    </source>
</evidence>
<dbReference type="AlphaFoldDB" id="A0A0A8YSF9"/>
<name>A0A0A8YSF9_ARUDO</name>
<keyword evidence="1" id="KW-0472">Membrane</keyword>
<sequence length="36" mass="4210">MNNSFIPTYLASANYFLLIQCATMLYNPISQYQVLY</sequence>